<comment type="caution">
    <text evidence="1">The sequence shown here is derived from an EMBL/GenBank/DDBJ whole genome shotgun (WGS) entry which is preliminary data.</text>
</comment>
<accession>A0ACB8SVI3</accession>
<name>A0ACB8SVI3_9AGAM</name>
<organism evidence="1 2">
    <name type="scientific">Artomyces pyxidatus</name>
    <dbReference type="NCBI Taxonomy" id="48021"/>
    <lineage>
        <taxon>Eukaryota</taxon>
        <taxon>Fungi</taxon>
        <taxon>Dikarya</taxon>
        <taxon>Basidiomycota</taxon>
        <taxon>Agaricomycotina</taxon>
        <taxon>Agaricomycetes</taxon>
        <taxon>Russulales</taxon>
        <taxon>Auriscalpiaceae</taxon>
        <taxon>Artomyces</taxon>
    </lineage>
</organism>
<dbReference type="Proteomes" id="UP000814140">
    <property type="component" value="Unassembled WGS sequence"/>
</dbReference>
<protein>
    <submittedName>
        <fullName evidence="1">NAD-P-binding protein</fullName>
    </submittedName>
</protein>
<proteinExistence type="predicted"/>
<keyword evidence="2" id="KW-1185">Reference proteome</keyword>
<sequence length="303" mass="32547">MSGFRTFALAGAGGIGTFIIWELLKAKAAGTVEKVAILTRPVRKETLQKFAAAGAVIVPVDYADAHAVKKALAGVDVVLSTLPIPALDVELAVAKASRAAGVKLFVPSEYGLLAITERVTPEKVVNQEKMKAMGLPYTTFFCGPWADTMFSPYLNLDVASGKVLVGGDGNRPISSTGRRDVARFVVYALTTLPVETLEYQALNLEGDHKSLNEVVNAYEAKTRKKVEVSYRSIEDLKAAVAANPHDFGAQMHLVFALGEGAVGTPDNDLYPDWHPAPIIDFLARTDSGDTYRNADSTSAEYIE</sequence>
<evidence type="ECO:0000313" key="1">
    <source>
        <dbReference type="EMBL" id="KAI0060609.1"/>
    </source>
</evidence>
<reference evidence="1" key="2">
    <citation type="journal article" date="2022" name="New Phytol.">
        <title>Evolutionary transition to the ectomycorrhizal habit in the genomes of a hyperdiverse lineage of mushroom-forming fungi.</title>
        <authorList>
            <person name="Looney B."/>
            <person name="Miyauchi S."/>
            <person name="Morin E."/>
            <person name="Drula E."/>
            <person name="Courty P.E."/>
            <person name="Kohler A."/>
            <person name="Kuo A."/>
            <person name="LaButti K."/>
            <person name="Pangilinan J."/>
            <person name="Lipzen A."/>
            <person name="Riley R."/>
            <person name="Andreopoulos W."/>
            <person name="He G."/>
            <person name="Johnson J."/>
            <person name="Nolan M."/>
            <person name="Tritt A."/>
            <person name="Barry K.W."/>
            <person name="Grigoriev I.V."/>
            <person name="Nagy L.G."/>
            <person name="Hibbett D."/>
            <person name="Henrissat B."/>
            <person name="Matheny P.B."/>
            <person name="Labbe J."/>
            <person name="Martin F.M."/>
        </authorList>
    </citation>
    <scope>NUCLEOTIDE SEQUENCE</scope>
    <source>
        <strain evidence="1">HHB10654</strain>
    </source>
</reference>
<evidence type="ECO:0000313" key="2">
    <source>
        <dbReference type="Proteomes" id="UP000814140"/>
    </source>
</evidence>
<reference evidence="1" key="1">
    <citation type="submission" date="2021-03" db="EMBL/GenBank/DDBJ databases">
        <authorList>
            <consortium name="DOE Joint Genome Institute"/>
            <person name="Ahrendt S."/>
            <person name="Looney B.P."/>
            <person name="Miyauchi S."/>
            <person name="Morin E."/>
            <person name="Drula E."/>
            <person name="Courty P.E."/>
            <person name="Chicoki N."/>
            <person name="Fauchery L."/>
            <person name="Kohler A."/>
            <person name="Kuo A."/>
            <person name="Labutti K."/>
            <person name="Pangilinan J."/>
            <person name="Lipzen A."/>
            <person name="Riley R."/>
            <person name="Andreopoulos W."/>
            <person name="He G."/>
            <person name="Johnson J."/>
            <person name="Barry K.W."/>
            <person name="Grigoriev I.V."/>
            <person name="Nagy L."/>
            <person name="Hibbett D."/>
            <person name="Henrissat B."/>
            <person name="Matheny P.B."/>
            <person name="Labbe J."/>
            <person name="Martin F."/>
        </authorList>
    </citation>
    <scope>NUCLEOTIDE SEQUENCE</scope>
    <source>
        <strain evidence="1">HHB10654</strain>
    </source>
</reference>
<dbReference type="EMBL" id="MU277218">
    <property type="protein sequence ID" value="KAI0060609.1"/>
    <property type="molecule type" value="Genomic_DNA"/>
</dbReference>
<gene>
    <name evidence="1" type="ORF">BV25DRAFT_1807110</name>
</gene>